<dbReference type="AlphaFoldDB" id="A0A2A4I2C2"/>
<dbReference type="GO" id="GO:0016758">
    <property type="term" value="F:hexosyltransferase activity"/>
    <property type="evidence" value="ECO:0007669"/>
    <property type="project" value="InterPro"/>
</dbReference>
<dbReference type="RefSeq" id="WP_066486241.1">
    <property type="nucleotide sequence ID" value="NZ_JAIEOT010000029.1"/>
</dbReference>
<dbReference type="InterPro" id="IPR007235">
    <property type="entry name" value="Glyco_trans_28_C"/>
</dbReference>
<dbReference type="EMBL" id="NWVD01000001">
    <property type="protein sequence ID" value="PCG10085.1"/>
    <property type="molecule type" value="Genomic_DNA"/>
</dbReference>
<dbReference type="SUPFAM" id="SSF53756">
    <property type="entry name" value="UDP-Glycosyltransferase/glycogen phosphorylase"/>
    <property type="match status" value="1"/>
</dbReference>
<evidence type="ECO:0000313" key="2">
    <source>
        <dbReference type="EMBL" id="PCG10085.1"/>
    </source>
</evidence>
<keyword evidence="2" id="KW-0808">Transferase</keyword>
<sequence>MILVTVGTQLPFDRFIRIVDEAAPSLGRTVFAQVGRGSYQPRNMEYAALIDPLKFDELIARTELIVSHAGIGTVVMAQKFRKPVILFPRRAALGEHRNDHQMATVAALEGRSGMYVARVAEELVALMKRPLDPPLTENEHPARDRLQRAIRDFIENDR</sequence>
<name>A0A2A4I2C2_9SPHN</name>
<dbReference type="Pfam" id="PF04101">
    <property type="entry name" value="Glyco_tran_28_C"/>
    <property type="match status" value="1"/>
</dbReference>
<reference evidence="2 3" key="1">
    <citation type="submission" date="2017-09" db="EMBL/GenBank/DDBJ databases">
        <title>Sphingomonas ginsenosidimutans KACC 14949, whole genome shotgun sequence.</title>
        <authorList>
            <person name="Feng G."/>
            <person name="Zhu H."/>
        </authorList>
    </citation>
    <scope>NUCLEOTIDE SEQUENCE [LARGE SCALE GENOMIC DNA]</scope>
    <source>
        <strain evidence="2 3">KACC 14949</strain>
    </source>
</reference>
<gene>
    <name evidence="2" type="ORF">COA17_01055</name>
</gene>
<comment type="caution">
    <text evidence="2">The sequence shown here is derived from an EMBL/GenBank/DDBJ whole genome shotgun (WGS) entry which is preliminary data.</text>
</comment>
<feature type="domain" description="Glycosyl transferase family 28 C-terminal" evidence="1">
    <location>
        <begin position="1"/>
        <end position="142"/>
    </location>
</feature>
<evidence type="ECO:0000259" key="1">
    <source>
        <dbReference type="Pfam" id="PF04101"/>
    </source>
</evidence>
<protein>
    <submittedName>
        <fullName evidence="2">Glucuronosyltransferase</fullName>
    </submittedName>
</protein>
<proteinExistence type="predicted"/>
<dbReference type="Gene3D" id="3.40.50.2000">
    <property type="entry name" value="Glycogen Phosphorylase B"/>
    <property type="match status" value="1"/>
</dbReference>
<evidence type="ECO:0000313" key="3">
    <source>
        <dbReference type="Proteomes" id="UP000218784"/>
    </source>
</evidence>
<dbReference type="Proteomes" id="UP000218784">
    <property type="component" value="Unassembled WGS sequence"/>
</dbReference>
<organism evidence="2 3">
    <name type="scientific">Sphingomonas ginsenosidimutans</name>
    <dbReference type="NCBI Taxonomy" id="862134"/>
    <lineage>
        <taxon>Bacteria</taxon>
        <taxon>Pseudomonadati</taxon>
        <taxon>Pseudomonadota</taxon>
        <taxon>Alphaproteobacteria</taxon>
        <taxon>Sphingomonadales</taxon>
        <taxon>Sphingomonadaceae</taxon>
        <taxon>Sphingomonas</taxon>
    </lineage>
</organism>
<keyword evidence="3" id="KW-1185">Reference proteome</keyword>
<accession>A0A2A4I2C2</accession>